<evidence type="ECO:0000256" key="1">
    <source>
        <dbReference type="SAM" id="MobiDB-lite"/>
    </source>
</evidence>
<dbReference type="RefSeq" id="WP_252579276.1">
    <property type="nucleotide sequence ID" value="NZ_CP071527.1"/>
</dbReference>
<keyword evidence="2" id="KW-0472">Membrane</keyword>
<protein>
    <recommendedName>
        <fullName evidence="5">Substrate of the Dot/Icm secretion system</fullName>
    </recommendedName>
</protein>
<gene>
    <name evidence="3" type="ORF">J2N86_10105</name>
</gene>
<accession>A0ABY4Y674</accession>
<keyword evidence="2" id="KW-1133">Transmembrane helix</keyword>
<organism evidence="3 4">
    <name type="scientific">Legionella lytica</name>
    <dbReference type="NCBI Taxonomy" id="96232"/>
    <lineage>
        <taxon>Bacteria</taxon>
        <taxon>Pseudomonadati</taxon>
        <taxon>Pseudomonadota</taxon>
        <taxon>Gammaproteobacteria</taxon>
        <taxon>Legionellales</taxon>
        <taxon>Legionellaceae</taxon>
        <taxon>Legionella</taxon>
    </lineage>
</organism>
<dbReference type="Proteomes" id="UP001057474">
    <property type="component" value="Chromosome"/>
</dbReference>
<evidence type="ECO:0000313" key="4">
    <source>
        <dbReference type="Proteomes" id="UP001057474"/>
    </source>
</evidence>
<feature type="region of interest" description="Disordered" evidence="1">
    <location>
        <begin position="438"/>
        <end position="458"/>
    </location>
</feature>
<feature type="transmembrane region" description="Helical" evidence="2">
    <location>
        <begin position="214"/>
        <end position="238"/>
    </location>
</feature>
<keyword evidence="4" id="KW-1185">Reference proteome</keyword>
<keyword evidence="2" id="KW-0812">Transmembrane</keyword>
<feature type="transmembrane region" description="Helical" evidence="2">
    <location>
        <begin position="169"/>
        <end position="193"/>
    </location>
</feature>
<evidence type="ECO:0000313" key="3">
    <source>
        <dbReference type="EMBL" id="USQ13054.1"/>
    </source>
</evidence>
<reference evidence="3" key="1">
    <citation type="submission" date="2021-03" db="EMBL/GenBank/DDBJ databases">
        <title>Legionella lytica PCM 2298.</title>
        <authorList>
            <person name="Koper P."/>
        </authorList>
    </citation>
    <scope>NUCLEOTIDE SEQUENCE</scope>
    <source>
        <strain evidence="3">PCM 2298</strain>
    </source>
</reference>
<proteinExistence type="predicted"/>
<feature type="transmembrane region" description="Helical" evidence="2">
    <location>
        <begin position="250"/>
        <end position="276"/>
    </location>
</feature>
<evidence type="ECO:0000256" key="2">
    <source>
        <dbReference type="SAM" id="Phobius"/>
    </source>
</evidence>
<evidence type="ECO:0008006" key="5">
    <source>
        <dbReference type="Google" id="ProtNLM"/>
    </source>
</evidence>
<dbReference type="EMBL" id="CP071527">
    <property type="protein sequence ID" value="USQ13054.1"/>
    <property type="molecule type" value="Genomic_DNA"/>
</dbReference>
<name>A0ABY4Y674_9GAMM</name>
<sequence length="458" mass="51169">MTNIRKFTDHKLMLFYGNVLQHYKDYLGQTGTLKDVTSIYNEMFLAVQYSLESPDGSFFRLEAAEKAKVYKSFNAIFYALPIYKDLSDLEKQNFKPELPTFNVKIELVHNHHYHRYDHRDSLLFDWMMLSAITHDCHGHHYPHGGFPHGGYPGHHGHGGGCFDTDSETLAALALLLMAAIAAVLASVAAYYMLNHFLEGAERFYYNEGWLKAALVMANSIAFGAGSTILTWAFAAAPLTSLAIMAGFSPAAVVITGAVLLSTIGAGIGAFVMNLLYSPLQKDQNAMDPKDPLRFRLTANEEHNLANNGIDPSMVKIAIVALRAEIAKHLNSKDADVPMFFSRKDKSMAKVNECLQQVRELRSGNRASIQVGDLFFDCELKTLYYLPPQVYAYVPVVEQRFVSPPPQDYFMGQQQNPMMSQGFDAGGYVGEYQTNVLHPTAPLMDDLPPPSYESTRTYQ</sequence>